<dbReference type="AlphaFoldDB" id="A0AAN6X2D7"/>
<dbReference type="PANTHER" id="PTHR46462:SF3">
    <property type="entry name" value="UPSET, ISOFORM A"/>
    <property type="match status" value="1"/>
</dbReference>
<reference evidence="4" key="2">
    <citation type="submission" date="2023-05" db="EMBL/GenBank/DDBJ databases">
        <authorList>
            <consortium name="Lawrence Berkeley National Laboratory"/>
            <person name="Steindorff A."/>
            <person name="Hensen N."/>
            <person name="Bonometti L."/>
            <person name="Westerberg I."/>
            <person name="Brannstrom I.O."/>
            <person name="Guillou S."/>
            <person name="Cros-Aarteil S."/>
            <person name="Calhoun S."/>
            <person name="Haridas S."/>
            <person name="Kuo A."/>
            <person name="Mondo S."/>
            <person name="Pangilinan J."/>
            <person name="Riley R."/>
            <person name="Labutti K."/>
            <person name="Andreopoulos B."/>
            <person name="Lipzen A."/>
            <person name="Chen C."/>
            <person name="Yanf M."/>
            <person name="Daum C."/>
            <person name="Ng V."/>
            <person name="Clum A."/>
            <person name="Ohm R."/>
            <person name="Martin F."/>
            <person name="Silar P."/>
            <person name="Natvig D."/>
            <person name="Lalanne C."/>
            <person name="Gautier V."/>
            <person name="Ament-Velasquez S.L."/>
            <person name="Kruys A."/>
            <person name="Hutchinson M.I."/>
            <person name="Powell A.J."/>
            <person name="Barry K."/>
            <person name="Miller A.N."/>
            <person name="Grigoriev I.V."/>
            <person name="Debuchy R."/>
            <person name="Gladieux P."/>
            <person name="Thoren M.H."/>
            <person name="Johannesson H."/>
        </authorList>
    </citation>
    <scope>NUCLEOTIDE SEQUENCE</scope>
    <source>
        <strain evidence="4">PSN309</strain>
    </source>
</reference>
<feature type="compositionally biased region" description="Pro residues" evidence="2">
    <location>
        <begin position="217"/>
        <end position="226"/>
    </location>
</feature>
<evidence type="ECO:0000256" key="1">
    <source>
        <dbReference type="ARBA" id="ARBA00022853"/>
    </source>
</evidence>
<dbReference type="PROSITE" id="PS50280">
    <property type="entry name" value="SET"/>
    <property type="match status" value="1"/>
</dbReference>
<feature type="region of interest" description="Disordered" evidence="2">
    <location>
        <begin position="855"/>
        <end position="937"/>
    </location>
</feature>
<evidence type="ECO:0000313" key="4">
    <source>
        <dbReference type="EMBL" id="KAK4191971.1"/>
    </source>
</evidence>
<feature type="compositionally biased region" description="Polar residues" evidence="2">
    <location>
        <begin position="783"/>
        <end position="795"/>
    </location>
</feature>
<feature type="region of interest" description="Disordered" evidence="2">
    <location>
        <begin position="1"/>
        <end position="32"/>
    </location>
</feature>
<dbReference type="GO" id="GO:0006355">
    <property type="term" value="P:regulation of DNA-templated transcription"/>
    <property type="evidence" value="ECO:0007669"/>
    <property type="project" value="TreeGrafter"/>
</dbReference>
<feature type="compositionally biased region" description="Polar residues" evidence="2">
    <location>
        <begin position="642"/>
        <end position="657"/>
    </location>
</feature>
<dbReference type="GO" id="GO:0006325">
    <property type="term" value="P:chromatin organization"/>
    <property type="evidence" value="ECO:0007669"/>
    <property type="project" value="UniProtKB-KW"/>
</dbReference>
<dbReference type="SUPFAM" id="SSF57903">
    <property type="entry name" value="FYVE/PHD zinc finger"/>
    <property type="match status" value="1"/>
</dbReference>
<feature type="region of interest" description="Disordered" evidence="2">
    <location>
        <begin position="497"/>
        <end position="678"/>
    </location>
</feature>
<dbReference type="InterPro" id="IPR046341">
    <property type="entry name" value="SET_dom_sf"/>
</dbReference>
<dbReference type="InterPro" id="IPR011011">
    <property type="entry name" value="Znf_FYVE_PHD"/>
</dbReference>
<feature type="compositionally biased region" description="Polar residues" evidence="2">
    <location>
        <begin position="513"/>
        <end position="526"/>
    </location>
</feature>
<dbReference type="SMART" id="SM00317">
    <property type="entry name" value="SET"/>
    <property type="match status" value="1"/>
</dbReference>
<dbReference type="Gene3D" id="3.30.40.10">
    <property type="entry name" value="Zinc/RING finger domain, C3HC4 (zinc finger)"/>
    <property type="match status" value="1"/>
</dbReference>
<proteinExistence type="predicted"/>
<keyword evidence="5" id="KW-1185">Reference proteome</keyword>
<feature type="compositionally biased region" description="Polar residues" evidence="2">
    <location>
        <begin position="197"/>
        <end position="208"/>
    </location>
</feature>
<evidence type="ECO:0000313" key="5">
    <source>
        <dbReference type="Proteomes" id="UP001302126"/>
    </source>
</evidence>
<gene>
    <name evidence="4" type="ORF">QBC35DRAFT_259247</name>
</gene>
<reference evidence="4" key="1">
    <citation type="journal article" date="2023" name="Mol. Phylogenet. Evol.">
        <title>Genome-scale phylogeny and comparative genomics of the fungal order Sordariales.</title>
        <authorList>
            <person name="Hensen N."/>
            <person name="Bonometti L."/>
            <person name="Westerberg I."/>
            <person name="Brannstrom I.O."/>
            <person name="Guillou S."/>
            <person name="Cros-Aarteil S."/>
            <person name="Calhoun S."/>
            <person name="Haridas S."/>
            <person name="Kuo A."/>
            <person name="Mondo S."/>
            <person name="Pangilinan J."/>
            <person name="Riley R."/>
            <person name="LaButti K."/>
            <person name="Andreopoulos B."/>
            <person name="Lipzen A."/>
            <person name="Chen C."/>
            <person name="Yan M."/>
            <person name="Daum C."/>
            <person name="Ng V."/>
            <person name="Clum A."/>
            <person name="Steindorff A."/>
            <person name="Ohm R.A."/>
            <person name="Martin F."/>
            <person name="Silar P."/>
            <person name="Natvig D.O."/>
            <person name="Lalanne C."/>
            <person name="Gautier V."/>
            <person name="Ament-Velasquez S.L."/>
            <person name="Kruys A."/>
            <person name="Hutchinson M.I."/>
            <person name="Powell A.J."/>
            <person name="Barry K."/>
            <person name="Miller A.N."/>
            <person name="Grigoriev I.V."/>
            <person name="Debuchy R."/>
            <person name="Gladieux P."/>
            <person name="Hiltunen Thoren M."/>
            <person name="Johannesson H."/>
        </authorList>
    </citation>
    <scope>NUCLEOTIDE SEQUENCE</scope>
    <source>
        <strain evidence="4">PSN309</strain>
    </source>
</reference>
<feature type="compositionally biased region" description="Low complexity" evidence="2">
    <location>
        <begin position="817"/>
        <end position="828"/>
    </location>
</feature>
<comment type="caution">
    <text evidence="4">The sequence shown here is derived from an EMBL/GenBank/DDBJ whole genome shotgun (WGS) entry which is preliminary data.</text>
</comment>
<dbReference type="InterPro" id="IPR013083">
    <property type="entry name" value="Znf_RING/FYVE/PHD"/>
</dbReference>
<organism evidence="4 5">
    <name type="scientific">Podospora australis</name>
    <dbReference type="NCBI Taxonomy" id="1536484"/>
    <lineage>
        <taxon>Eukaryota</taxon>
        <taxon>Fungi</taxon>
        <taxon>Dikarya</taxon>
        <taxon>Ascomycota</taxon>
        <taxon>Pezizomycotina</taxon>
        <taxon>Sordariomycetes</taxon>
        <taxon>Sordariomycetidae</taxon>
        <taxon>Sordariales</taxon>
        <taxon>Podosporaceae</taxon>
        <taxon>Podospora</taxon>
    </lineage>
</organism>
<feature type="compositionally biased region" description="Basic residues" evidence="2">
    <location>
        <begin position="497"/>
        <end position="509"/>
    </location>
</feature>
<feature type="compositionally biased region" description="Polar residues" evidence="2">
    <location>
        <begin position="900"/>
        <end position="910"/>
    </location>
</feature>
<protein>
    <submittedName>
        <fullName evidence="4">SET domain-containing protein 3</fullName>
    </submittedName>
</protein>
<dbReference type="SUPFAM" id="SSF82199">
    <property type="entry name" value="SET domain"/>
    <property type="match status" value="1"/>
</dbReference>
<evidence type="ECO:0000256" key="2">
    <source>
        <dbReference type="SAM" id="MobiDB-lite"/>
    </source>
</evidence>
<evidence type="ECO:0000259" key="3">
    <source>
        <dbReference type="PROSITE" id="PS50280"/>
    </source>
</evidence>
<keyword evidence="1" id="KW-0156">Chromatin regulator</keyword>
<dbReference type="Gene3D" id="2.170.270.10">
    <property type="entry name" value="SET domain"/>
    <property type="match status" value="1"/>
</dbReference>
<dbReference type="GO" id="GO:0034967">
    <property type="term" value="C:Set3 complex"/>
    <property type="evidence" value="ECO:0007669"/>
    <property type="project" value="TreeGrafter"/>
</dbReference>
<feature type="compositionally biased region" description="Low complexity" evidence="2">
    <location>
        <begin position="751"/>
        <end position="769"/>
    </location>
</feature>
<dbReference type="PANTHER" id="PTHR46462">
    <property type="entry name" value="UPSET, ISOFORM A"/>
    <property type="match status" value="1"/>
</dbReference>
<feature type="compositionally biased region" description="Polar residues" evidence="2">
    <location>
        <begin position="607"/>
        <end position="632"/>
    </location>
</feature>
<feature type="compositionally biased region" description="Basic and acidic residues" evidence="2">
    <location>
        <begin position="574"/>
        <end position="593"/>
    </location>
</feature>
<feature type="region of interest" description="Disordered" evidence="2">
    <location>
        <begin position="109"/>
        <end position="231"/>
    </location>
</feature>
<dbReference type="Proteomes" id="UP001302126">
    <property type="component" value="Unassembled WGS sequence"/>
</dbReference>
<feature type="compositionally biased region" description="Basic residues" evidence="2">
    <location>
        <begin position="127"/>
        <end position="140"/>
    </location>
</feature>
<feature type="domain" description="SET" evidence="3">
    <location>
        <begin position="297"/>
        <end position="427"/>
    </location>
</feature>
<feature type="compositionally biased region" description="Basic residues" evidence="2">
    <location>
        <begin position="171"/>
        <end position="183"/>
    </location>
</feature>
<feature type="compositionally biased region" description="Polar residues" evidence="2">
    <location>
        <begin position="669"/>
        <end position="678"/>
    </location>
</feature>
<feature type="compositionally biased region" description="Basic and acidic residues" evidence="2">
    <location>
        <begin position="911"/>
        <end position="921"/>
    </location>
</feature>
<name>A0AAN6X2D7_9PEZI</name>
<dbReference type="GO" id="GO:0070210">
    <property type="term" value="C:Rpd3L-Expanded complex"/>
    <property type="evidence" value="ECO:0007669"/>
    <property type="project" value="TreeGrafter"/>
</dbReference>
<feature type="compositionally biased region" description="Polar residues" evidence="2">
    <location>
        <begin position="924"/>
        <end position="937"/>
    </location>
</feature>
<feature type="region of interest" description="Disordered" evidence="2">
    <location>
        <begin position="739"/>
        <end position="836"/>
    </location>
</feature>
<dbReference type="EMBL" id="MU864356">
    <property type="protein sequence ID" value="KAK4191971.1"/>
    <property type="molecule type" value="Genomic_DNA"/>
</dbReference>
<feature type="compositionally biased region" description="Basic and acidic residues" evidence="2">
    <location>
        <begin position="528"/>
        <end position="542"/>
    </location>
</feature>
<sequence>MTDKLPPLLTPIAPPSQTFQLSPSLPAGATTVQDDPRKQEAMEEEPYTIKCICTFTGDDGNTILCETCDTWQHIECYYPDNMEDALHDDFAHSCADCEPRPLNRQQAIERQRAKMDVPVITEVSDKKPKRPPSKTHKRKSKPSELQINGHSAGKTAEHHTKHASAHDMPHHPPKKAKNSHKPSHSISAPAAPKRSPSDGNASTNTNTHAKGGQHQHPPSPATTPPDLPDDFEIHSYSTGFRSLANGRPVQSVHSNSFAELSVSKHMSDWLRNDATMYAETGWHWSDVFQKLPADVNSKFRVEVDHQKKMLSPGIAIQWQCLRATMPIGKEVPLIEVNGLIGLQNSYCADPQSRWDEFTGPLPFVLFHPFLPLYIDTRKEGSDARFVRRSCRPNATLETYLSEEREYRFWLVSDREIAAKEQITIPWDFRFPNSQKGRTLRILGLADDMEPEVTIDETEYTKLASFVHLVLSEFGGCACDLGTDCAFSRFHRRYLGKNQPKKTKKRKLKAPHTVSPTSTGHATNSRAPSEGHLEDVPEQDRRSISGSSRSKPGSRDLTPTARQGSFDTIGILTEPTDRDKRKVAMVEDSFRRMEQQQQPHRKRKRVSDGTTTSQTKGPKANSAAQTPILTNGFSDRAYVDAATGTSRSKSGSPTSPHTISAGHAKHPASVTESAPITSRPLSAGTVSNYVDAAVQTEPEAEKTAPLRRVVSGLRKRCLDHRHHFRLEEEERRKRQALQIRESVSTAAESPVDLRLPLSSPASSRGSDSSPKNTDSPMPDAPQVASASRPSGGTSMVSPLKHKSPDLRVQLPPIPAFGSPVSVSAPNSASTPLSAGGSVVQSPFSVNGLPSPFGPPSVQGVAATPSPVKKKMSLSDYRSRYKARPVIGTTLKPIGNTDDPKSATSVGTSSPTAEKEKEKDKGNEGTTQATTDVTNSSVS</sequence>
<dbReference type="Pfam" id="PF00856">
    <property type="entry name" value="SET"/>
    <property type="match status" value="1"/>
</dbReference>
<accession>A0AAN6X2D7</accession>
<dbReference type="InterPro" id="IPR001214">
    <property type="entry name" value="SET_dom"/>
</dbReference>